<protein>
    <recommendedName>
        <fullName evidence="4">Hydrophobin</fullName>
    </recommendedName>
</protein>
<evidence type="ECO:0008006" key="4">
    <source>
        <dbReference type="Google" id="ProtNLM"/>
    </source>
</evidence>
<proteinExistence type="predicted"/>
<dbReference type="Proteomes" id="UP000191672">
    <property type="component" value="Unassembled WGS sequence"/>
</dbReference>
<reference evidence="3" key="1">
    <citation type="journal article" date="2017" name="Nat. Microbiol.">
        <title>Global analysis of biosynthetic gene clusters reveals vast potential of secondary metabolite production in Penicillium species.</title>
        <authorList>
            <person name="Nielsen J.C."/>
            <person name="Grijseels S."/>
            <person name="Prigent S."/>
            <person name="Ji B."/>
            <person name="Dainat J."/>
            <person name="Nielsen K.F."/>
            <person name="Frisvad J.C."/>
            <person name="Workman M."/>
            <person name="Nielsen J."/>
        </authorList>
    </citation>
    <scope>NUCLEOTIDE SEQUENCE [LARGE SCALE GENOMIC DNA]</scope>
    <source>
        <strain evidence="3">IBT 31811</strain>
    </source>
</reference>
<dbReference type="AlphaFoldDB" id="A0A1V6Q4D7"/>
<feature type="signal peptide" evidence="1">
    <location>
        <begin position="1"/>
        <end position="20"/>
    </location>
</feature>
<evidence type="ECO:0000256" key="1">
    <source>
        <dbReference type="SAM" id="SignalP"/>
    </source>
</evidence>
<accession>A0A1V6Q4D7</accession>
<dbReference type="EMBL" id="MDYN01000014">
    <property type="protein sequence ID" value="OQD84084.1"/>
    <property type="molecule type" value="Genomic_DNA"/>
</dbReference>
<feature type="chain" id="PRO_5012212620" description="Hydrophobin" evidence="1">
    <location>
        <begin position="21"/>
        <end position="57"/>
    </location>
</feature>
<keyword evidence="3" id="KW-1185">Reference proteome</keyword>
<name>A0A1V6Q4D7_9EURO</name>
<sequence>MNLTSYILGALAVAVSAVYASDLYCVNDGCASEPVDCSDLGQKFTSQKNTNEDGTVS</sequence>
<evidence type="ECO:0000313" key="2">
    <source>
        <dbReference type="EMBL" id="OQD84084.1"/>
    </source>
</evidence>
<organism evidence="2 3">
    <name type="scientific">Penicillium antarcticum</name>
    <dbReference type="NCBI Taxonomy" id="416450"/>
    <lineage>
        <taxon>Eukaryota</taxon>
        <taxon>Fungi</taxon>
        <taxon>Dikarya</taxon>
        <taxon>Ascomycota</taxon>
        <taxon>Pezizomycotina</taxon>
        <taxon>Eurotiomycetes</taxon>
        <taxon>Eurotiomycetidae</taxon>
        <taxon>Eurotiales</taxon>
        <taxon>Aspergillaceae</taxon>
        <taxon>Penicillium</taxon>
    </lineage>
</organism>
<evidence type="ECO:0000313" key="3">
    <source>
        <dbReference type="Proteomes" id="UP000191672"/>
    </source>
</evidence>
<keyword evidence="1" id="KW-0732">Signal</keyword>
<comment type="caution">
    <text evidence="2">The sequence shown here is derived from an EMBL/GenBank/DDBJ whole genome shotgun (WGS) entry which is preliminary data.</text>
</comment>
<gene>
    <name evidence="2" type="ORF">PENANT_c014G00846</name>
</gene>